<dbReference type="EMBL" id="KZ857552">
    <property type="protein sequence ID" value="RDX40496.1"/>
    <property type="molecule type" value="Genomic_DNA"/>
</dbReference>
<feature type="compositionally biased region" description="Low complexity" evidence="1">
    <location>
        <begin position="192"/>
        <end position="201"/>
    </location>
</feature>
<evidence type="ECO:0000313" key="3">
    <source>
        <dbReference type="Proteomes" id="UP000256964"/>
    </source>
</evidence>
<sequence>MATAPSLSWRIAFSVGDVNTYAWRKPTSQEFTTFTTSHASISLLSHPRDLTVYLVIKGTDKVLVLNFGELYRTFTYWRWGTTIVTYRHPRGEKGLILFFPTAAALERFEECSDRNLFPTARPLIPPPSLQDLVDLGIISVPKIIGDFMDDAAAVEAVRGSALTRHLEGAVDGLSGLDGATTEDVVDSDLEHASNSNDSASDVSDDGAGGVSDDAGSDSDGGESDISHDGASELFDDGASELFDDGASDGASNVPDEADSDVSSLDSEMYDDMADVLIDLFDGLRADDAFDMSLETFD</sequence>
<feature type="compositionally biased region" description="Acidic residues" evidence="1">
    <location>
        <begin position="233"/>
        <end position="246"/>
    </location>
</feature>
<evidence type="ECO:0000256" key="1">
    <source>
        <dbReference type="SAM" id="MobiDB-lite"/>
    </source>
</evidence>
<proteinExistence type="predicted"/>
<protein>
    <submittedName>
        <fullName evidence="2">Uncharacterized protein</fullName>
    </submittedName>
</protein>
<keyword evidence="3" id="KW-1185">Reference proteome</keyword>
<accession>A0A371CJN5</accession>
<dbReference type="AlphaFoldDB" id="A0A371CJN5"/>
<organism evidence="2 3">
    <name type="scientific">Lentinus brumalis</name>
    <dbReference type="NCBI Taxonomy" id="2498619"/>
    <lineage>
        <taxon>Eukaryota</taxon>
        <taxon>Fungi</taxon>
        <taxon>Dikarya</taxon>
        <taxon>Basidiomycota</taxon>
        <taxon>Agaricomycotina</taxon>
        <taxon>Agaricomycetes</taxon>
        <taxon>Polyporales</taxon>
        <taxon>Polyporaceae</taxon>
        <taxon>Lentinus</taxon>
    </lineage>
</organism>
<feature type="region of interest" description="Disordered" evidence="1">
    <location>
        <begin position="189"/>
        <end position="263"/>
    </location>
</feature>
<reference evidence="2 3" key="1">
    <citation type="journal article" date="2018" name="Biotechnol. Biofuels">
        <title>Integrative visual omics of the white-rot fungus Polyporus brumalis exposes the biotechnological potential of its oxidative enzymes for delignifying raw plant biomass.</title>
        <authorList>
            <person name="Miyauchi S."/>
            <person name="Rancon A."/>
            <person name="Drula E."/>
            <person name="Hage H."/>
            <person name="Chaduli D."/>
            <person name="Favel A."/>
            <person name="Grisel S."/>
            <person name="Henrissat B."/>
            <person name="Herpoel-Gimbert I."/>
            <person name="Ruiz-Duenas F.J."/>
            <person name="Chevret D."/>
            <person name="Hainaut M."/>
            <person name="Lin J."/>
            <person name="Wang M."/>
            <person name="Pangilinan J."/>
            <person name="Lipzen A."/>
            <person name="Lesage-Meessen L."/>
            <person name="Navarro D."/>
            <person name="Riley R."/>
            <person name="Grigoriev I.V."/>
            <person name="Zhou S."/>
            <person name="Raouche S."/>
            <person name="Rosso M.N."/>
        </authorList>
    </citation>
    <scope>NUCLEOTIDE SEQUENCE [LARGE SCALE GENOMIC DNA]</scope>
    <source>
        <strain evidence="2 3">BRFM 1820</strain>
    </source>
</reference>
<gene>
    <name evidence="2" type="ORF">OH76DRAFT_1490232</name>
</gene>
<dbReference type="Proteomes" id="UP000256964">
    <property type="component" value="Unassembled WGS sequence"/>
</dbReference>
<name>A0A371CJN5_9APHY</name>
<evidence type="ECO:0000313" key="2">
    <source>
        <dbReference type="EMBL" id="RDX40496.1"/>
    </source>
</evidence>